<proteinExistence type="predicted"/>
<sequence length="239" mass="27646">MLIQLQNISESPDVFYQPVTRVRAGYLEGVSVGGQSATAFAYNFHSVCIYGEFHSPDWFRSDDKWHCFHYATFVDGRMLIHPLRHQNQQSKSDIPVARIVAAAVLGNSIGAIYNRPRRNATPTTGPRTISALTEGRGRAKLRHASIIALEDRRVYFLYEEQRFSFHFSCGVRVKMWCIASRRTEYRQKWTKLQQSVEHIIRDNYRRFIKPEMRLAKYDIADTVIFALTSFQTTSSQDTV</sequence>
<name>A0AA86P8U8_9EUKA</name>
<dbReference type="Proteomes" id="UP001642409">
    <property type="component" value="Unassembled WGS sequence"/>
</dbReference>
<accession>A0AA86P8U8</accession>
<gene>
    <name evidence="1" type="ORF">HINF_LOCUS20696</name>
    <name evidence="2" type="ORF">HINF_LOCUS2242</name>
</gene>
<comment type="caution">
    <text evidence="1">The sequence shown here is derived from an EMBL/GenBank/DDBJ whole genome shotgun (WGS) entry which is preliminary data.</text>
</comment>
<protein>
    <submittedName>
        <fullName evidence="2">Hypothetical_protein</fullName>
    </submittedName>
</protein>
<keyword evidence="3" id="KW-1185">Reference proteome</keyword>
<dbReference type="EMBL" id="CAXDID020000004">
    <property type="protein sequence ID" value="CAL5973171.1"/>
    <property type="molecule type" value="Genomic_DNA"/>
</dbReference>
<dbReference type="EMBL" id="CATOUU010000531">
    <property type="protein sequence ID" value="CAI9933051.1"/>
    <property type="molecule type" value="Genomic_DNA"/>
</dbReference>
<evidence type="ECO:0000313" key="3">
    <source>
        <dbReference type="Proteomes" id="UP001642409"/>
    </source>
</evidence>
<evidence type="ECO:0000313" key="2">
    <source>
        <dbReference type="EMBL" id="CAL5973171.1"/>
    </source>
</evidence>
<reference evidence="2 3" key="2">
    <citation type="submission" date="2024-07" db="EMBL/GenBank/DDBJ databases">
        <authorList>
            <person name="Akdeniz Z."/>
        </authorList>
    </citation>
    <scope>NUCLEOTIDE SEQUENCE [LARGE SCALE GENOMIC DNA]</scope>
</reference>
<evidence type="ECO:0000313" key="1">
    <source>
        <dbReference type="EMBL" id="CAI9933051.1"/>
    </source>
</evidence>
<dbReference type="AlphaFoldDB" id="A0AA86P8U8"/>
<reference evidence="1" key="1">
    <citation type="submission" date="2023-06" db="EMBL/GenBank/DDBJ databases">
        <authorList>
            <person name="Kurt Z."/>
        </authorList>
    </citation>
    <scope>NUCLEOTIDE SEQUENCE</scope>
</reference>
<organism evidence="1">
    <name type="scientific">Hexamita inflata</name>
    <dbReference type="NCBI Taxonomy" id="28002"/>
    <lineage>
        <taxon>Eukaryota</taxon>
        <taxon>Metamonada</taxon>
        <taxon>Diplomonadida</taxon>
        <taxon>Hexamitidae</taxon>
        <taxon>Hexamitinae</taxon>
        <taxon>Hexamita</taxon>
    </lineage>
</organism>